<reference evidence="1 2" key="1">
    <citation type="journal article" date="2022" name="New Phytol.">
        <title>Ecological generalism drives hyperdiversity of secondary metabolite gene clusters in xylarialean endophytes.</title>
        <authorList>
            <person name="Franco M.E.E."/>
            <person name="Wisecaver J.H."/>
            <person name="Arnold A.E."/>
            <person name="Ju Y.M."/>
            <person name="Slot J.C."/>
            <person name="Ahrendt S."/>
            <person name="Moore L.P."/>
            <person name="Eastman K.E."/>
            <person name="Scott K."/>
            <person name="Konkel Z."/>
            <person name="Mondo S.J."/>
            <person name="Kuo A."/>
            <person name="Hayes R.D."/>
            <person name="Haridas S."/>
            <person name="Andreopoulos B."/>
            <person name="Riley R."/>
            <person name="LaButti K."/>
            <person name="Pangilinan J."/>
            <person name="Lipzen A."/>
            <person name="Amirebrahimi M."/>
            <person name="Yan J."/>
            <person name="Adam C."/>
            <person name="Keymanesh K."/>
            <person name="Ng V."/>
            <person name="Louie K."/>
            <person name="Northen T."/>
            <person name="Drula E."/>
            <person name="Henrissat B."/>
            <person name="Hsieh H.M."/>
            <person name="Youens-Clark K."/>
            <person name="Lutzoni F."/>
            <person name="Miadlikowska J."/>
            <person name="Eastwood D.C."/>
            <person name="Hamelin R.C."/>
            <person name="Grigoriev I.V."/>
            <person name="U'Ren J.M."/>
        </authorList>
    </citation>
    <scope>NUCLEOTIDE SEQUENCE [LARGE SCALE GENOMIC DNA]</scope>
    <source>
        <strain evidence="1 2">CBS 119005</strain>
    </source>
</reference>
<name>A0ACB9Z5X0_9PEZI</name>
<proteinExistence type="predicted"/>
<accession>A0ACB9Z5X0</accession>
<protein>
    <submittedName>
        <fullName evidence="1">C6 transcription factor</fullName>
    </submittedName>
</protein>
<organism evidence="1 2">
    <name type="scientific">Hypoxylon rubiginosum</name>
    <dbReference type="NCBI Taxonomy" id="110542"/>
    <lineage>
        <taxon>Eukaryota</taxon>
        <taxon>Fungi</taxon>
        <taxon>Dikarya</taxon>
        <taxon>Ascomycota</taxon>
        <taxon>Pezizomycotina</taxon>
        <taxon>Sordariomycetes</taxon>
        <taxon>Xylariomycetidae</taxon>
        <taxon>Xylariales</taxon>
        <taxon>Hypoxylaceae</taxon>
        <taxon>Hypoxylon</taxon>
    </lineage>
</organism>
<comment type="caution">
    <text evidence="1">The sequence shown here is derived from an EMBL/GenBank/DDBJ whole genome shotgun (WGS) entry which is preliminary data.</text>
</comment>
<dbReference type="Proteomes" id="UP001497700">
    <property type="component" value="Unassembled WGS sequence"/>
</dbReference>
<sequence length="747" mass="84122">MPEPERRRRRPPVSCVLCRQRKIRCNRESPCNNCLRSRSGTCVYENIISQLPQRTAELSLGPPDSAPANKTSSIGTSSTVPSRSPVSSFRATSSTAASTRPGHQAAQDVELLKYRIKQLEEQLSKAESSASLSPVQAMETITSRISGTFYVHYRDSLAGQSSRAILHSTTHKSREFGQSHWVNGLLIIRDIIAAMEPYVREETCRASILMQKSKSLARVIKKRRAPSWPVKPSTHLPPKDVADELVDCYLRTTETVYRILHIPTFKRDYEAHWVSQGEPSTAFLVQLKLVLAIGAATYDDTFSLRAEAMQWVYEALTWLSEPWFKHRLNIQYLQTNLLLLLARELVDVSPDLVWISAGTLLRTAIYMGLHKDPTRLPPNMTTFIVEMRRRLWNTLLELCLQLSLTSGGPPMISLDMFDTEPPSNFDDEQLTTEDPVPRPEDSFTQASLVISLRKTFPTRLAIAKFLNDHDSHITYEETLRLDAELRTSYKMVLRTLQNYRTSAGPWPSKFELDIMGVIMNRHFLSLHIPFYALSLREAAYAFSRKVVVETSLKIWRAIFPLSYNEAVPASSDTTSPDRHDLTRFAICGSGTFRIIPLQASTLIATELRAQLREEDTMGPGLVRQDFLSVMQEAKIASLQSIRAGETSIKGYFLISVITAQIEALMKGLSKEEFPPFLLRAAEDDEFAEETALGILEEMVAQQQQAEGSGEGSEKTQSTTPSQHQDDWDFPVSKESSSPNSAAAKRSW</sequence>
<evidence type="ECO:0000313" key="2">
    <source>
        <dbReference type="Proteomes" id="UP001497700"/>
    </source>
</evidence>
<gene>
    <name evidence="1" type="ORF">F4820DRAFT_457165</name>
</gene>
<evidence type="ECO:0000313" key="1">
    <source>
        <dbReference type="EMBL" id="KAI4867216.1"/>
    </source>
</evidence>
<dbReference type="EMBL" id="MU393450">
    <property type="protein sequence ID" value="KAI4867216.1"/>
    <property type="molecule type" value="Genomic_DNA"/>
</dbReference>
<keyword evidence="2" id="KW-1185">Reference proteome</keyword>